<dbReference type="Pfam" id="PF02769">
    <property type="entry name" value="AIRS_C"/>
    <property type="match status" value="1"/>
</dbReference>
<dbReference type="HAMAP" id="MF_02128">
    <property type="entry name" value="TMP_kinase"/>
    <property type="match status" value="1"/>
</dbReference>
<dbReference type="UniPathway" id="UPA00060">
    <property type="reaction ID" value="UER00142"/>
</dbReference>
<keyword evidence="5" id="KW-1185">Reference proteome</keyword>
<comment type="similarity">
    <text evidence="1">Belongs to the thiamine-monophosphate kinase family.</text>
</comment>
<feature type="binding site" evidence="1">
    <location>
        <position position="46"/>
    </location>
    <ligand>
        <name>Mg(2+)</name>
        <dbReference type="ChEBI" id="CHEBI:18420"/>
        <label>3</label>
    </ligand>
</feature>
<feature type="binding site" evidence="1">
    <location>
        <position position="94"/>
    </location>
    <ligand>
        <name>Mg(2+)</name>
        <dbReference type="ChEBI" id="CHEBI:18420"/>
        <label>3</label>
    </ligand>
</feature>
<dbReference type="SUPFAM" id="SSF55326">
    <property type="entry name" value="PurM N-terminal domain-like"/>
    <property type="match status" value="1"/>
</dbReference>
<feature type="binding site" evidence="1">
    <location>
        <position position="142"/>
    </location>
    <ligand>
        <name>Mg(2+)</name>
        <dbReference type="ChEBI" id="CHEBI:18420"/>
        <label>1</label>
    </ligand>
</feature>
<dbReference type="EC" id="2.7.4.16" evidence="1"/>
<dbReference type="NCBIfam" id="TIGR01379">
    <property type="entry name" value="thiL"/>
    <property type="match status" value="1"/>
</dbReference>
<dbReference type="GO" id="GO:0009228">
    <property type="term" value="P:thiamine biosynthetic process"/>
    <property type="evidence" value="ECO:0007669"/>
    <property type="project" value="UniProtKB-KW"/>
</dbReference>
<dbReference type="GO" id="GO:0005524">
    <property type="term" value="F:ATP binding"/>
    <property type="evidence" value="ECO:0007669"/>
    <property type="project" value="UniProtKB-UniRule"/>
</dbReference>
<keyword evidence="1" id="KW-0067">ATP-binding</keyword>
<feature type="binding site" evidence="1">
    <location>
        <position position="94"/>
    </location>
    <ligand>
        <name>Mg(2+)</name>
        <dbReference type="ChEBI" id="CHEBI:18420"/>
        <label>2</label>
    </ligand>
</feature>
<feature type="binding site" evidence="1">
    <location>
        <position position="62"/>
    </location>
    <ligand>
        <name>Mg(2+)</name>
        <dbReference type="ChEBI" id="CHEBI:18420"/>
        <label>1</label>
    </ligand>
</feature>
<dbReference type="Pfam" id="PF00586">
    <property type="entry name" value="AIRS"/>
    <property type="match status" value="1"/>
</dbReference>
<feature type="binding site" evidence="1">
    <location>
        <position position="46"/>
    </location>
    <ligand>
        <name>Mg(2+)</name>
        <dbReference type="ChEBI" id="CHEBI:18420"/>
        <label>4</label>
    </ligand>
</feature>
<evidence type="ECO:0000313" key="4">
    <source>
        <dbReference type="EMBL" id="ACY96013.1"/>
    </source>
</evidence>
<protein>
    <recommendedName>
        <fullName evidence="1">Thiamine-monophosphate kinase</fullName>
        <shortName evidence="1">TMP kinase</shortName>
        <shortName evidence="1">Thiamine-phosphate kinase</shortName>
        <ecNumber evidence="1">2.7.4.16</ecNumber>
    </recommendedName>
</protein>
<feature type="domain" description="PurM-like N-terminal" evidence="2">
    <location>
        <begin position="45"/>
        <end position="159"/>
    </location>
</feature>
<name>D1A2J3_THECD</name>
<comment type="pathway">
    <text evidence="1">Cofactor biosynthesis; thiamine diphosphate biosynthesis; thiamine diphosphate from thiamine phosphate: step 1/1.</text>
</comment>
<keyword evidence="1" id="KW-0479">Metal-binding</keyword>
<comment type="catalytic activity">
    <reaction evidence="1">
        <text>thiamine phosphate + ATP = thiamine diphosphate + ADP</text>
        <dbReference type="Rhea" id="RHEA:15913"/>
        <dbReference type="ChEBI" id="CHEBI:30616"/>
        <dbReference type="ChEBI" id="CHEBI:37575"/>
        <dbReference type="ChEBI" id="CHEBI:58937"/>
        <dbReference type="ChEBI" id="CHEBI:456216"/>
        <dbReference type="EC" id="2.7.4.16"/>
    </reaction>
</comment>
<dbReference type="InterPro" id="IPR036921">
    <property type="entry name" value="PurM-like_N_sf"/>
</dbReference>
<dbReference type="EMBL" id="CP001738">
    <property type="protein sequence ID" value="ACY96013.1"/>
    <property type="molecule type" value="Genomic_DNA"/>
</dbReference>
<dbReference type="GO" id="GO:0000287">
    <property type="term" value="F:magnesium ion binding"/>
    <property type="evidence" value="ECO:0007669"/>
    <property type="project" value="UniProtKB-UniRule"/>
</dbReference>
<feature type="binding site" evidence="1">
    <location>
        <position position="63"/>
    </location>
    <ligand>
        <name>Mg(2+)</name>
        <dbReference type="ChEBI" id="CHEBI:18420"/>
        <label>2</label>
    </ligand>
</feature>
<dbReference type="OrthoDB" id="9767928at2"/>
<proteinExistence type="inferred from homology"/>
<dbReference type="InterPro" id="IPR006283">
    <property type="entry name" value="ThiL-like"/>
</dbReference>
<dbReference type="PIRSF" id="PIRSF005303">
    <property type="entry name" value="Thiam_monoph_kin"/>
    <property type="match status" value="1"/>
</dbReference>
<feature type="binding site" evidence="1">
    <location>
        <position position="240"/>
    </location>
    <ligand>
        <name>ATP</name>
        <dbReference type="ChEBI" id="CHEBI:30616"/>
    </ligand>
</feature>
<dbReference type="GO" id="GO:0009229">
    <property type="term" value="P:thiamine diphosphate biosynthetic process"/>
    <property type="evidence" value="ECO:0007669"/>
    <property type="project" value="UniProtKB-UniRule"/>
</dbReference>
<organism evidence="4 5">
    <name type="scientific">Thermomonospora curvata (strain ATCC 19995 / DSM 43183 / JCM 3096 / KCTC 9072 / NBRC 15933 / NCIMB 10081 / Henssen B9)</name>
    <dbReference type="NCBI Taxonomy" id="471852"/>
    <lineage>
        <taxon>Bacteria</taxon>
        <taxon>Bacillati</taxon>
        <taxon>Actinomycetota</taxon>
        <taxon>Actinomycetes</taxon>
        <taxon>Streptosporangiales</taxon>
        <taxon>Thermomonosporaceae</taxon>
        <taxon>Thermomonospora</taxon>
    </lineage>
</organism>
<dbReference type="SUPFAM" id="SSF56042">
    <property type="entry name" value="PurM C-terminal domain-like"/>
    <property type="match status" value="1"/>
</dbReference>
<dbReference type="GO" id="GO:0009030">
    <property type="term" value="F:thiamine-phosphate kinase activity"/>
    <property type="evidence" value="ECO:0007669"/>
    <property type="project" value="UniProtKB-UniRule"/>
</dbReference>
<feature type="binding site" evidence="1">
    <location>
        <begin position="141"/>
        <end position="142"/>
    </location>
    <ligand>
        <name>ATP</name>
        <dbReference type="ChEBI" id="CHEBI:30616"/>
    </ligand>
</feature>
<dbReference type="AlphaFoldDB" id="D1A2J3"/>
<comment type="miscellaneous">
    <text evidence="1">Reaction mechanism of ThiL seems to utilize a direct, inline transfer of the gamma-phosphate of ATP to TMP rather than a phosphorylated enzyme intermediate.</text>
</comment>
<dbReference type="CDD" id="cd02194">
    <property type="entry name" value="ThiL"/>
    <property type="match status" value="1"/>
</dbReference>
<evidence type="ECO:0000259" key="2">
    <source>
        <dbReference type="Pfam" id="PF00586"/>
    </source>
</evidence>
<reference evidence="4 5" key="1">
    <citation type="journal article" date="2011" name="Stand. Genomic Sci.">
        <title>Complete genome sequence of Thermomonospora curvata type strain (B9).</title>
        <authorList>
            <person name="Chertkov O."/>
            <person name="Sikorski J."/>
            <person name="Nolan M."/>
            <person name="Lapidus A."/>
            <person name="Lucas S."/>
            <person name="Del Rio T.G."/>
            <person name="Tice H."/>
            <person name="Cheng J.F."/>
            <person name="Goodwin L."/>
            <person name="Pitluck S."/>
            <person name="Liolios K."/>
            <person name="Ivanova N."/>
            <person name="Mavromatis K."/>
            <person name="Mikhailova N."/>
            <person name="Ovchinnikova G."/>
            <person name="Pati A."/>
            <person name="Chen A."/>
            <person name="Palaniappan K."/>
            <person name="Djao O.D."/>
            <person name="Land M."/>
            <person name="Hauser L."/>
            <person name="Chang Y.J."/>
            <person name="Jeffries C.D."/>
            <person name="Brettin T."/>
            <person name="Han C."/>
            <person name="Detter J.C."/>
            <person name="Rohde M."/>
            <person name="Goker M."/>
            <person name="Woyke T."/>
            <person name="Bristow J."/>
            <person name="Eisen J.A."/>
            <person name="Markowitz V."/>
            <person name="Hugenholtz P."/>
            <person name="Klenk H.P."/>
            <person name="Kyrpides N.C."/>
        </authorList>
    </citation>
    <scope>NUCLEOTIDE SEQUENCE [LARGE SCALE GENOMIC DNA]</scope>
    <source>
        <strain evidence="5">ATCC 19995 / DSM 43183 / JCM 3096 / KCTC 9072 / NBRC 15933 / NCIMB 10081 / Henssen B9</strain>
    </source>
</reference>
<dbReference type="eggNOG" id="COG0611">
    <property type="taxonomic scope" value="Bacteria"/>
</dbReference>
<evidence type="ECO:0000313" key="5">
    <source>
        <dbReference type="Proteomes" id="UP000001918"/>
    </source>
</evidence>
<dbReference type="Proteomes" id="UP000001918">
    <property type="component" value="Chromosome"/>
</dbReference>
<dbReference type="InterPro" id="IPR016188">
    <property type="entry name" value="PurM-like_N"/>
</dbReference>
<dbReference type="KEGG" id="tcu:Tcur_0413"/>
<dbReference type="PANTHER" id="PTHR30270:SF3">
    <property type="entry name" value="THIAMINE-MONOPHOSPHATE KINASE"/>
    <property type="match status" value="1"/>
</dbReference>
<keyword evidence="1" id="KW-0460">Magnesium</keyword>
<dbReference type="InterPro" id="IPR010918">
    <property type="entry name" value="PurM-like_C_dom"/>
</dbReference>
<feature type="binding site" evidence="1">
    <location>
        <position position="238"/>
    </location>
    <ligand>
        <name>Mg(2+)</name>
        <dbReference type="ChEBI" id="CHEBI:18420"/>
        <label>3</label>
    </ligand>
</feature>
<keyword evidence="1" id="KW-0808">Transferase</keyword>
<accession>D1A2J3</accession>
<feature type="binding site" evidence="1">
    <location>
        <position position="348"/>
    </location>
    <ligand>
        <name>substrate</name>
    </ligand>
</feature>
<dbReference type="HOGENOM" id="CLU_046964_2_0_11"/>
<keyword evidence="1" id="KW-0418">Kinase</keyword>
<dbReference type="PANTHER" id="PTHR30270">
    <property type="entry name" value="THIAMINE-MONOPHOSPHATE KINASE"/>
    <property type="match status" value="1"/>
</dbReference>
<feature type="binding site" evidence="1">
    <location>
        <position position="94"/>
    </location>
    <ligand>
        <name>Mg(2+)</name>
        <dbReference type="ChEBI" id="CHEBI:18420"/>
        <label>4</label>
    </ligand>
</feature>
<evidence type="ECO:0000259" key="3">
    <source>
        <dbReference type="Pfam" id="PF02769"/>
    </source>
</evidence>
<feature type="binding site" evidence="1">
    <location>
        <position position="167"/>
    </location>
    <ligand>
        <name>ATP</name>
        <dbReference type="ChEBI" id="CHEBI:30616"/>
    </ligand>
</feature>
<gene>
    <name evidence="1" type="primary">thiL</name>
    <name evidence="4" type="ordered locus">Tcur_0413</name>
</gene>
<keyword evidence="1" id="KW-0547">Nucleotide-binding</keyword>
<evidence type="ECO:0000256" key="1">
    <source>
        <dbReference type="HAMAP-Rule" id="MF_02128"/>
    </source>
</evidence>
<feature type="binding site" evidence="1">
    <location>
        <position position="241"/>
    </location>
    <ligand>
        <name>Mg(2+)</name>
        <dbReference type="ChEBI" id="CHEBI:18420"/>
        <label>5</label>
    </ligand>
</feature>
<dbReference type="Gene3D" id="3.90.650.10">
    <property type="entry name" value="PurM-like C-terminal domain"/>
    <property type="match status" value="1"/>
</dbReference>
<dbReference type="Gene3D" id="3.30.1330.10">
    <property type="entry name" value="PurM-like, N-terminal domain"/>
    <property type="match status" value="1"/>
</dbReference>
<feature type="domain" description="PurM-like C-terminal" evidence="3">
    <location>
        <begin position="171"/>
        <end position="330"/>
    </location>
</feature>
<keyword evidence="1" id="KW-0784">Thiamine biosynthesis</keyword>
<comment type="function">
    <text evidence="1">Catalyzes the ATP-dependent phosphorylation of thiamine-monophosphate (TMP) to form thiamine-pyrophosphate (TPP), the active form of vitamin B1.</text>
</comment>
<comment type="caution">
    <text evidence="1">Lacks conserved residue(s) required for the propagation of feature annotation.</text>
</comment>
<dbReference type="STRING" id="471852.Tcur_0413"/>
<feature type="binding site" evidence="1">
    <location>
        <position position="63"/>
    </location>
    <ligand>
        <name>Mg(2+)</name>
        <dbReference type="ChEBI" id="CHEBI:18420"/>
        <label>1</label>
    </ligand>
</feature>
<sequence length="352" mass="37453">MVWRARCVGRLATIIGPMFSGQTGWSHRLTGGETIRLLAGADAQDDCAVFRLDGVQELVVGSDYVRGPKFGLYELGYLDDYDIGYYLAMANFSDIAAMGAQPIALLSVVRYPKTMPDERFAQVLQGINDACARVGAPNVGGDIGTAERLILSASAVGVVEAGRSLLRGGARPGDRLCITGPTGVAAAAQKYFGKLDVADTRLSPQAEELLLNAWKRPQALVPEGRSLSTSGLVTSCQDSSDGLKAGIESIAARSGVGFTVEEDALPVVGAVEEVAKLSDTELTPLLLGDSVDFQLIFTVPEEHVEELQEIFAAHGHSAFHDIGFATEEPDLLLRGSDGITRRLPGNPWRHAT</sequence>
<dbReference type="InterPro" id="IPR036676">
    <property type="entry name" value="PurM-like_C_sf"/>
</dbReference>